<feature type="compositionally biased region" description="Polar residues" evidence="1">
    <location>
        <begin position="144"/>
        <end position="157"/>
    </location>
</feature>
<proteinExistence type="predicted"/>
<dbReference type="RefSeq" id="WP_380891045.1">
    <property type="nucleotide sequence ID" value="NZ_JBHUDY010000002.1"/>
</dbReference>
<dbReference type="EMBL" id="JBHUDY010000002">
    <property type="protein sequence ID" value="MFD1613198.1"/>
    <property type="molecule type" value="Genomic_DNA"/>
</dbReference>
<organism evidence="2 3">
    <name type="scientific">Sphingomonas tabacisoli</name>
    <dbReference type="NCBI Taxonomy" id="2249466"/>
    <lineage>
        <taxon>Bacteria</taxon>
        <taxon>Pseudomonadati</taxon>
        <taxon>Pseudomonadota</taxon>
        <taxon>Alphaproteobacteria</taxon>
        <taxon>Sphingomonadales</taxon>
        <taxon>Sphingomonadaceae</taxon>
        <taxon>Sphingomonas</taxon>
    </lineage>
</organism>
<gene>
    <name evidence="2" type="ORF">ACFSCW_15440</name>
</gene>
<accession>A0ABW4I5N3</accession>
<evidence type="ECO:0000256" key="1">
    <source>
        <dbReference type="SAM" id="MobiDB-lite"/>
    </source>
</evidence>
<evidence type="ECO:0008006" key="4">
    <source>
        <dbReference type="Google" id="ProtNLM"/>
    </source>
</evidence>
<reference evidence="3" key="1">
    <citation type="journal article" date="2019" name="Int. J. Syst. Evol. Microbiol.">
        <title>The Global Catalogue of Microorganisms (GCM) 10K type strain sequencing project: providing services to taxonomists for standard genome sequencing and annotation.</title>
        <authorList>
            <consortium name="The Broad Institute Genomics Platform"/>
            <consortium name="The Broad Institute Genome Sequencing Center for Infectious Disease"/>
            <person name="Wu L."/>
            <person name="Ma J."/>
        </authorList>
    </citation>
    <scope>NUCLEOTIDE SEQUENCE [LARGE SCALE GENOMIC DNA]</scope>
    <source>
        <strain evidence="3">CGMCC 1.16275</strain>
    </source>
</reference>
<evidence type="ECO:0000313" key="2">
    <source>
        <dbReference type="EMBL" id="MFD1613198.1"/>
    </source>
</evidence>
<evidence type="ECO:0000313" key="3">
    <source>
        <dbReference type="Proteomes" id="UP001597115"/>
    </source>
</evidence>
<dbReference type="Proteomes" id="UP001597115">
    <property type="component" value="Unassembled WGS sequence"/>
</dbReference>
<sequence>MAAATALAIGVWFKAPDFAGSAAVAAPTVKLPQVPANGEMGFVVSRFGPAVVEGDKTACPQGPGFTLRESYLDSLPSAERARLSLPANEPELTKRWQALAFGPNGTNICSQPDMFDRPVIKRTVQSRRAVGMNLDGDSGDGSGNAESCTHENFTSPSGERGIDNQAYRVLGCSYLGPDGTAGEVTRGYSQFLASGEWTQLILVRGVDSLEHDEDVEVIYANTPDRPPVDSKGNFIPGASFTVSNTLPRYRNVLRGRIDHGVITTEPNDIKLTQTWGQGGARDIRGNRTKFDLRRARLRLSIQADGSLKGVVGGYQPAWELIQSPSLGGVGAALVAGVDCAARLKTLKMYADGIRDPKTGQCTGVSNAYDLAAVPAMVNDVPEARR</sequence>
<comment type="caution">
    <text evidence="2">The sequence shown here is derived from an EMBL/GenBank/DDBJ whole genome shotgun (WGS) entry which is preliminary data.</text>
</comment>
<protein>
    <recommendedName>
        <fullName evidence="4">Secreted protein</fullName>
    </recommendedName>
</protein>
<feature type="region of interest" description="Disordered" evidence="1">
    <location>
        <begin position="131"/>
        <end position="160"/>
    </location>
</feature>
<name>A0ABW4I5N3_9SPHN</name>
<keyword evidence="3" id="KW-1185">Reference proteome</keyword>